<proteinExistence type="predicted"/>
<dbReference type="Proteomes" id="UP000622245">
    <property type="component" value="Unassembled WGS sequence"/>
</dbReference>
<organism evidence="1 2">
    <name type="scientific">Micromonospora tarensis</name>
    <dbReference type="NCBI Taxonomy" id="2806100"/>
    <lineage>
        <taxon>Bacteria</taxon>
        <taxon>Bacillati</taxon>
        <taxon>Actinomycetota</taxon>
        <taxon>Actinomycetes</taxon>
        <taxon>Micromonosporales</taxon>
        <taxon>Micromonosporaceae</taxon>
        <taxon>Micromonospora</taxon>
    </lineage>
</organism>
<name>A0ABS1YJ65_9ACTN</name>
<sequence>MSAAIKANTFADLRTQLTTATDDVVKATEAYWAALPGEIAKNARHLIDEEIEVWQAVAHDIETAHAALVAAMAPTTRWEATR</sequence>
<keyword evidence="2" id="KW-1185">Reference proteome</keyword>
<reference evidence="1 2" key="1">
    <citation type="submission" date="2021-01" db="EMBL/GenBank/DDBJ databases">
        <title>Draft genome sequence of Micromonospora sp. strain STR1s_6.</title>
        <authorList>
            <person name="Karlyshev A."/>
            <person name="Jawad R."/>
        </authorList>
    </citation>
    <scope>NUCLEOTIDE SEQUENCE [LARGE SCALE GENOMIC DNA]</scope>
    <source>
        <strain evidence="1 2">STR1S-6</strain>
    </source>
</reference>
<evidence type="ECO:0000313" key="2">
    <source>
        <dbReference type="Proteomes" id="UP000622245"/>
    </source>
</evidence>
<comment type="caution">
    <text evidence="1">The sequence shown here is derived from an EMBL/GenBank/DDBJ whole genome shotgun (WGS) entry which is preliminary data.</text>
</comment>
<protein>
    <submittedName>
        <fullName evidence="1">Uncharacterized protein</fullName>
    </submittedName>
</protein>
<gene>
    <name evidence="1" type="ORF">JM949_18440</name>
</gene>
<dbReference type="RefSeq" id="WP_203149668.1">
    <property type="nucleotide sequence ID" value="NZ_JAEVHL010000091.1"/>
</dbReference>
<accession>A0ABS1YJ65</accession>
<dbReference type="EMBL" id="JAEVHL010000091">
    <property type="protein sequence ID" value="MBM0277229.1"/>
    <property type="molecule type" value="Genomic_DNA"/>
</dbReference>
<evidence type="ECO:0000313" key="1">
    <source>
        <dbReference type="EMBL" id="MBM0277229.1"/>
    </source>
</evidence>